<dbReference type="Pfam" id="PF00186">
    <property type="entry name" value="DHFR_1"/>
    <property type="match status" value="1"/>
</dbReference>
<dbReference type="GO" id="GO:0046452">
    <property type="term" value="P:dihydrofolate metabolic process"/>
    <property type="evidence" value="ECO:0007669"/>
    <property type="project" value="TreeGrafter"/>
</dbReference>
<sequence length="168" mass="19278">MIVSLIAAVDSKNGIGLNGVMPWGHIKEDMQFFRSTTTGYAVVMGRVTFESLGSKPLPNRKNIVISSSINNDLLEKYDNLFYESSFENTISKLLLEKNNQIFIIGGESIYKKALDYADIIYLTHIDKDYNCDRFFPQIDTKLFQSSKLKTFFHNDININIIKYTRTLL</sequence>
<accession>G0EJ73</accession>
<evidence type="ECO:0000256" key="9">
    <source>
        <dbReference type="RuleBase" id="RU004474"/>
    </source>
</evidence>
<dbReference type="PROSITE" id="PS51330">
    <property type="entry name" value="DHFR_2"/>
    <property type="match status" value="1"/>
</dbReference>
<comment type="catalytic activity">
    <reaction evidence="8">
        <text>(6S)-5,6,7,8-tetrahydrofolate + NADP(+) = 7,8-dihydrofolate + NADPH + H(+)</text>
        <dbReference type="Rhea" id="RHEA:15009"/>
        <dbReference type="ChEBI" id="CHEBI:15378"/>
        <dbReference type="ChEBI" id="CHEBI:57451"/>
        <dbReference type="ChEBI" id="CHEBI:57453"/>
        <dbReference type="ChEBI" id="CHEBI:57783"/>
        <dbReference type="ChEBI" id="CHEBI:58349"/>
        <dbReference type="EC" id="1.5.1.3"/>
    </reaction>
</comment>
<evidence type="ECO:0000313" key="12">
    <source>
        <dbReference type="Proteomes" id="UP000008522"/>
    </source>
</evidence>
<dbReference type="AlphaFoldDB" id="G0EJ73"/>
<dbReference type="GO" id="GO:0050661">
    <property type="term" value="F:NADP binding"/>
    <property type="evidence" value="ECO:0007669"/>
    <property type="project" value="InterPro"/>
</dbReference>
<evidence type="ECO:0000256" key="1">
    <source>
        <dbReference type="ARBA" id="ARBA00004903"/>
    </source>
</evidence>
<evidence type="ECO:0000256" key="4">
    <source>
        <dbReference type="ARBA" id="ARBA00022563"/>
    </source>
</evidence>
<dbReference type="GO" id="GO:0046655">
    <property type="term" value="P:folic acid metabolic process"/>
    <property type="evidence" value="ECO:0007669"/>
    <property type="project" value="TreeGrafter"/>
</dbReference>
<keyword evidence="6 8" id="KW-0560">Oxidoreductase</keyword>
<dbReference type="PANTHER" id="PTHR48069:SF3">
    <property type="entry name" value="DIHYDROFOLATE REDUCTASE"/>
    <property type="match status" value="1"/>
</dbReference>
<evidence type="ECO:0000256" key="7">
    <source>
        <dbReference type="ARBA" id="ARBA00025067"/>
    </source>
</evidence>
<name>G0EJ73_BRAIP</name>
<dbReference type="InterPro" id="IPR024072">
    <property type="entry name" value="DHFR-like_dom_sf"/>
</dbReference>
<keyword evidence="5 8" id="KW-0521">NADP</keyword>
<dbReference type="SUPFAM" id="SSF53597">
    <property type="entry name" value="Dihydrofolate reductase-like"/>
    <property type="match status" value="1"/>
</dbReference>
<comment type="pathway">
    <text evidence="1 8">Cofactor biosynthesis; tetrahydrofolate biosynthesis; 5,6,7,8-tetrahydrofolate from 7,8-dihydrofolate: step 1/1.</text>
</comment>
<dbReference type="GO" id="GO:0004146">
    <property type="term" value="F:dihydrofolate reductase activity"/>
    <property type="evidence" value="ECO:0007669"/>
    <property type="project" value="UniProtKB-EC"/>
</dbReference>
<protein>
    <recommendedName>
        <fullName evidence="3 8">Dihydrofolate reductase</fullName>
        <ecNumber evidence="3 8">1.5.1.3</ecNumber>
    </recommendedName>
</protein>
<evidence type="ECO:0000256" key="5">
    <source>
        <dbReference type="ARBA" id="ARBA00022857"/>
    </source>
</evidence>
<dbReference type="CDD" id="cd00209">
    <property type="entry name" value="DHFR"/>
    <property type="match status" value="1"/>
</dbReference>
<dbReference type="EMBL" id="CP002874">
    <property type="protein sequence ID" value="AEM22348.1"/>
    <property type="molecule type" value="Genomic_DNA"/>
</dbReference>
<dbReference type="OrthoDB" id="9804315at2"/>
<dbReference type="eggNOG" id="COG0262">
    <property type="taxonomic scope" value="Bacteria"/>
</dbReference>
<proteinExistence type="inferred from homology"/>
<comment type="function">
    <text evidence="7 8">Key enzyme in folate metabolism. Catalyzes an essential reaction for de novo glycine and purine synthesis, and for DNA precursor synthesis.</text>
</comment>
<evidence type="ECO:0000256" key="2">
    <source>
        <dbReference type="ARBA" id="ARBA00009539"/>
    </source>
</evidence>
<evidence type="ECO:0000256" key="6">
    <source>
        <dbReference type="ARBA" id="ARBA00023002"/>
    </source>
</evidence>
<dbReference type="UniPathway" id="UPA00077">
    <property type="reaction ID" value="UER00158"/>
</dbReference>
<dbReference type="InterPro" id="IPR012259">
    <property type="entry name" value="DHFR"/>
</dbReference>
<organism evidence="11 12">
    <name type="scientific">Brachyspira intermedia (strain ATCC 51140 / PWS/A)</name>
    <name type="common">Serpulina intermedia</name>
    <dbReference type="NCBI Taxonomy" id="1045858"/>
    <lineage>
        <taxon>Bacteria</taxon>
        <taxon>Pseudomonadati</taxon>
        <taxon>Spirochaetota</taxon>
        <taxon>Spirochaetia</taxon>
        <taxon>Brachyspirales</taxon>
        <taxon>Brachyspiraceae</taxon>
        <taxon>Brachyspira</taxon>
    </lineage>
</organism>
<comment type="similarity">
    <text evidence="2 8 9">Belongs to the dihydrofolate reductase family.</text>
</comment>
<dbReference type="Proteomes" id="UP000008522">
    <property type="component" value="Chromosome"/>
</dbReference>
<gene>
    <name evidence="11" type="primary">folA</name>
    <name evidence="11" type="ordered locus">Bint_1732</name>
</gene>
<dbReference type="HOGENOM" id="CLU_043966_5_2_12"/>
<reference evidence="11 12" key="1">
    <citation type="journal article" date="2011" name="BMC Genomics">
        <title>Complete genome sequence of Brachyspira intermedia reveals unique genomic features in Brachyspira species and phage-mediated horizontal gene transfer.</title>
        <authorList>
            <person name="Hafstrom T."/>
            <person name="Jansson D.S."/>
            <person name="Segerman B."/>
        </authorList>
    </citation>
    <scope>NUCLEOTIDE SEQUENCE [LARGE SCALE GENOMIC DNA]</scope>
    <source>
        <strain evidence="12">ATCC 51140 / PWS/A</strain>
    </source>
</reference>
<dbReference type="GO" id="GO:0006730">
    <property type="term" value="P:one-carbon metabolic process"/>
    <property type="evidence" value="ECO:0007669"/>
    <property type="project" value="UniProtKB-KW"/>
</dbReference>
<evidence type="ECO:0000256" key="3">
    <source>
        <dbReference type="ARBA" id="ARBA00012856"/>
    </source>
</evidence>
<dbReference type="PIRSF" id="PIRSF000194">
    <property type="entry name" value="DHFR"/>
    <property type="match status" value="1"/>
</dbReference>
<dbReference type="GO" id="GO:0046654">
    <property type="term" value="P:tetrahydrofolate biosynthetic process"/>
    <property type="evidence" value="ECO:0007669"/>
    <property type="project" value="UniProtKB-UniPathway"/>
</dbReference>
<dbReference type="PANTHER" id="PTHR48069">
    <property type="entry name" value="DIHYDROFOLATE REDUCTASE"/>
    <property type="match status" value="1"/>
</dbReference>
<dbReference type="Gene3D" id="3.40.430.10">
    <property type="entry name" value="Dihydrofolate Reductase, subunit A"/>
    <property type="match status" value="1"/>
</dbReference>
<evidence type="ECO:0000259" key="10">
    <source>
        <dbReference type="PROSITE" id="PS51330"/>
    </source>
</evidence>
<evidence type="ECO:0000313" key="11">
    <source>
        <dbReference type="EMBL" id="AEM22348.1"/>
    </source>
</evidence>
<dbReference type="PATRIC" id="fig|1045858.4.peg.1734"/>
<dbReference type="RefSeq" id="WP_014488172.1">
    <property type="nucleotide sequence ID" value="NC_017243.1"/>
</dbReference>
<dbReference type="InterPro" id="IPR017925">
    <property type="entry name" value="DHFR_CS"/>
</dbReference>
<dbReference type="KEGG" id="bip:Bint_1732"/>
<dbReference type="GeneID" id="44970251"/>
<keyword evidence="12" id="KW-1185">Reference proteome</keyword>
<keyword evidence="4 8" id="KW-0554">One-carbon metabolism</keyword>
<dbReference type="EC" id="1.5.1.3" evidence="3 8"/>
<dbReference type="InterPro" id="IPR001796">
    <property type="entry name" value="DHFR_dom"/>
</dbReference>
<dbReference type="PRINTS" id="PR00070">
    <property type="entry name" value="DHFR"/>
</dbReference>
<feature type="domain" description="DHFR" evidence="10">
    <location>
        <begin position="2"/>
        <end position="165"/>
    </location>
</feature>
<dbReference type="PROSITE" id="PS00075">
    <property type="entry name" value="DHFR_1"/>
    <property type="match status" value="1"/>
</dbReference>
<evidence type="ECO:0000256" key="8">
    <source>
        <dbReference type="PIRNR" id="PIRNR000194"/>
    </source>
</evidence>